<gene>
    <name evidence="6" type="ORF">OTK00_002398</name>
</gene>
<dbReference type="InterPro" id="IPR003825">
    <property type="entry name" value="Colicin-V_CvpA"/>
</dbReference>
<dbReference type="PANTHER" id="PTHR37306:SF1">
    <property type="entry name" value="COLICIN V PRODUCTION PROTEIN"/>
    <property type="match status" value="1"/>
</dbReference>
<evidence type="ECO:0000256" key="1">
    <source>
        <dbReference type="ARBA" id="ARBA00004141"/>
    </source>
</evidence>
<evidence type="ECO:0000256" key="3">
    <source>
        <dbReference type="ARBA" id="ARBA00022989"/>
    </source>
</evidence>
<protein>
    <submittedName>
        <fullName evidence="6">CvpA family protein</fullName>
    </submittedName>
</protein>
<accession>A0ABY7BQX8</accession>
<evidence type="ECO:0000313" key="6">
    <source>
        <dbReference type="EMBL" id="WAM33849.1"/>
    </source>
</evidence>
<feature type="transmembrane region" description="Helical" evidence="5">
    <location>
        <begin position="107"/>
        <end position="128"/>
    </location>
</feature>
<comment type="subcellular location">
    <subcellularLocation>
        <location evidence="1">Membrane</location>
        <topology evidence="1">Multi-pass membrane protein</topology>
    </subcellularLocation>
</comment>
<evidence type="ECO:0000256" key="5">
    <source>
        <dbReference type="SAM" id="Phobius"/>
    </source>
</evidence>
<reference evidence="6" key="1">
    <citation type="submission" date="2022-12" db="EMBL/GenBank/DDBJ databases">
        <authorList>
            <person name="Bing R.G."/>
            <person name="Willard D.J."/>
            <person name="Manesh M.J.H."/>
            <person name="Laemthong T."/>
            <person name="Crosby J.R."/>
            <person name="Kelly R.M."/>
        </authorList>
    </citation>
    <scope>NUCLEOTIDE SEQUENCE</scope>
    <source>
        <strain evidence="6">DSM 8990</strain>
    </source>
</reference>
<dbReference type="EMBL" id="CP113865">
    <property type="protein sequence ID" value="WAM33849.1"/>
    <property type="molecule type" value="Genomic_DNA"/>
</dbReference>
<dbReference type="Pfam" id="PF02674">
    <property type="entry name" value="Colicin_V"/>
    <property type="match status" value="2"/>
</dbReference>
<proteinExistence type="predicted"/>
<evidence type="ECO:0000256" key="4">
    <source>
        <dbReference type="ARBA" id="ARBA00023136"/>
    </source>
</evidence>
<dbReference type="Proteomes" id="UP001164909">
    <property type="component" value="Chromosome"/>
</dbReference>
<keyword evidence="2 5" id="KW-0812">Transmembrane</keyword>
<dbReference type="PANTHER" id="PTHR37306">
    <property type="entry name" value="COLICIN V PRODUCTION PROTEIN"/>
    <property type="match status" value="1"/>
</dbReference>
<keyword evidence="4 5" id="KW-0472">Membrane</keyword>
<feature type="transmembrane region" description="Helical" evidence="5">
    <location>
        <begin position="148"/>
        <end position="171"/>
    </location>
</feature>
<keyword evidence="7" id="KW-1185">Reference proteome</keyword>
<organism evidence="6 7">
    <name type="scientific">Caldicellulosiruptor morganii</name>
    <dbReference type="NCBI Taxonomy" id="1387555"/>
    <lineage>
        <taxon>Bacteria</taxon>
        <taxon>Bacillati</taxon>
        <taxon>Bacillota</taxon>
        <taxon>Bacillota incertae sedis</taxon>
        <taxon>Caldicellulosiruptorales</taxon>
        <taxon>Caldicellulosiruptoraceae</taxon>
        <taxon>Caldicellulosiruptor</taxon>
    </lineage>
</organism>
<keyword evidence="3 5" id="KW-1133">Transmembrane helix</keyword>
<dbReference type="RefSeq" id="WP_045168636.1">
    <property type="nucleotide sequence ID" value="NZ_CP113865.1"/>
</dbReference>
<sequence>MLNSADLIVLIVLIAGAWVGYRKGLLRMAFDLGSYIISWFVAVWGYRYVSRAIESSSALKGAIESFVKDKVVLKDTISPAVPELFRSATVQAHQALNKSLQDAATAVLINFIAMIATFIAAKIAILAIKNALGFMRKVPVIGTVDGFAGLLAGIAASLIIIYIAFSIIYFFPNAELFKTAQKFIRTSMFAEFLYENNILIMMMKQYLGLKI</sequence>
<evidence type="ECO:0000256" key="2">
    <source>
        <dbReference type="ARBA" id="ARBA00022692"/>
    </source>
</evidence>
<evidence type="ECO:0000313" key="7">
    <source>
        <dbReference type="Proteomes" id="UP001164909"/>
    </source>
</evidence>
<name>A0ABY7BQX8_9FIRM</name>